<keyword evidence="2" id="KW-1185">Reference proteome</keyword>
<reference evidence="1 2" key="1">
    <citation type="submission" date="2021-06" db="EMBL/GenBank/DDBJ databases">
        <title>Chromosome-level genome assembly of the red-tail catfish (Hemibagrus wyckioides).</title>
        <authorList>
            <person name="Shao F."/>
        </authorList>
    </citation>
    <scope>NUCLEOTIDE SEQUENCE [LARGE SCALE GENOMIC DNA]</scope>
    <source>
        <strain evidence="1">EC202008001</strain>
        <tissue evidence="1">Blood</tissue>
    </source>
</reference>
<evidence type="ECO:0000313" key="1">
    <source>
        <dbReference type="EMBL" id="KAG7315861.1"/>
    </source>
</evidence>
<gene>
    <name evidence="1" type="ORF">KOW79_020727</name>
</gene>
<accession>A0A9D3S928</accession>
<name>A0A9D3S928_9TELE</name>
<proteinExistence type="predicted"/>
<dbReference type="Proteomes" id="UP000824219">
    <property type="component" value="Linkage Group LG26"/>
</dbReference>
<sequence length="83" mass="9245">MSLQELLRESQETPQRIVTRISQLLHSLTLALLQGTSYSQYTRRSSLMESNAFLHKAEGAVQDLESDLKDHADSAGGLKDLES</sequence>
<organism evidence="1 2">
    <name type="scientific">Hemibagrus wyckioides</name>
    <dbReference type="NCBI Taxonomy" id="337641"/>
    <lineage>
        <taxon>Eukaryota</taxon>
        <taxon>Metazoa</taxon>
        <taxon>Chordata</taxon>
        <taxon>Craniata</taxon>
        <taxon>Vertebrata</taxon>
        <taxon>Euteleostomi</taxon>
        <taxon>Actinopterygii</taxon>
        <taxon>Neopterygii</taxon>
        <taxon>Teleostei</taxon>
        <taxon>Ostariophysi</taxon>
        <taxon>Siluriformes</taxon>
        <taxon>Bagridae</taxon>
        <taxon>Hemibagrus</taxon>
    </lineage>
</organism>
<comment type="caution">
    <text evidence="1">The sequence shown here is derived from an EMBL/GenBank/DDBJ whole genome shotgun (WGS) entry which is preliminary data.</text>
</comment>
<evidence type="ECO:0000313" key="2">
    <source>
        <dbReference type="Proteomes" id="UP000824219"/>
    </source>
</evidence>
<dbReference type="EMBL" id="JAHKSW010000026">
    <property type="protein sequence ID" value="KAG7315861.1"/>
    <property type="molecule type" value="Genomic_DNA"/>
</dbReference>
<dbReference type="AlphaFoldDB" id="A0A9D3S928"/>
<protein>
    <submittedName>
        <fullName evidence="1">Uncharacterized protein</fullName>
    </submittedName>
</protein>